<dbReference type="RefSeq" id="WP_345634578.1">
    <property type="nucleotide sequence ID" value="NZ_BAABJQ010000019.1"/>
</dbReference>
<dbReference type="Gene3D" id="3.30.559.10">
    <property type="entry name" value="Chloramphenicol acetyltransferase-like domain"/>
    <property type="match status" value="1"/>
</dbReference>
<dbReference type="EMBL" id="BAABJQ010000019">
    <property type="protein sequence ID" value="GAA5193675.1"/>
    <property type="molecule type" value="Genomic_DNA"/>
</dbReference>
<dbReference type="PANTHER" id="PTHR45527">
    <property type="entry name" value="NONRIBOSOMAL PEPTIDE SYNTHETASE"/>
    <property type="match status" value="1"/>
</dbReference>
<dbReference type="PANTHER" id="PTHR45527:SF1">
    <property type="entry name" value="FATTY ACID SYNTHASE"/>
    <property type="match status" value="1"/>
</dbReference>
<dbReference type="Proteomes" id="UP001501570">
    <property type="component" value="Unassembled WGS sequence"/>
</dbReference>
<evidence type="ECO:0000313" key="2">
    <source>
        <dbReference type="EMBL" id="GAA5193675.1"/>
    </source>
</evidence>
<accession>A0ABP9SD49</accession>
<evidence type="ECO:0000313" key="3">
    <source>
        <dbReference type="Proteomes" id="UP001501570"/>
    </source>
</evidence>
<name>A0ABP9SD49_9ACTN</name>
<feature type="domain" description="Condensation" evidence="1">
    <location>
        <begin position="14"/>
        <end position="346"/>
    </location>
</feature>
<keyword evidence="3" id="KW-1185">Reference proteome</keyword>
<gene>
    <name evidence="2" type="ORF">GCM10023322_56220</name>
</gene>
<evidence type="ECO:0000259" key="1">
    <source>
        <dbReference type="Pfam" id="PF00668"/>
    </source>
</evidence>
<dbReference type="Gene3D" id="3.30.559.30">
    <property type="entry name" value="Nonribosomal peptide synthetase, condensation domain"/>
    <property type="match status" value="1"/>
</dbReference>
<comment type="caution">
    <text evidence="2">The sequence shown here is derived from an EMBL/GenBank/DDBJ whole genome shotgun (WGS) entry which is preliminary data.</text>
</comment>
<dbReference type="InterPro" id="IPR001242">
    <property type="entry name" value="Condensation_dom"/>
</dbReference>
<proteinExistence type="predicted"/>
<sequence>MTQIIDDMLRRPASYYQRDWVLACRDGRSFYSTPLGWDLRGPLDTDALSRALDDLAGRHDALRIAFRRRHDDVDQLVAPRVEVELGHLDLSGSADPSAELERRIIAEAERPRALDRAPLWNVLVVRMGPRHHVLAMFVHHLIFDGWSHGVLHDELVRCVRAAVVGRAPRLPDLPLQIGDFAAWERGRRHADAEAWWREKLRLLPPLCAVPPLGGRFISCPLPEVPAGTAHALRRLAGAHAVGLNTALLAAVVAQRRYAVGDDVIIGVTRASRERPELHRVVGPLLDHVPVRVDVSGHLTVGQLLQRVHRAHRDATARALPLGLVRQVVAEDLSARGGRLFDTRYNYLPNSSSGEAVVPTPDGELRIAVRGIDPVRLAPRHTEDHPEVLPLSYILRRGPDGRIAGELCGHDGVYPRHDLRALADDLTAMLHRFAACDGNRSLPRLRDAG</sequence>
<protein>
    <recommendedName>
        <fullName evidence="1">Condensation domain-containing protein</fullName>
    </recommendedName>
</protein>
<dbReference type="Pfam" id="PF00668">
    <property type="entry name" value="Condensation"/>
    <property type="match status" value="1"/>
</dbReference>
<dbReference type="SUPFAM" id="SSF52777">
    <property type="entry name" value="CoA-dependent acyltransferases"/>
    <property type="match status" value="2"/>
</dbReference>
<dbReference type="InterPro" id="IPR023213">
    <property type="entry name" value="CAT-like_dom_sf"/>
</dbReference>
<organism evidence="2 3">
    <name type="scientific">Rugosimonospora acidiphila</name>
    <dbReference type="NCBI Taxonomy" id="556531"/>
    <lineage>
        <taxon>Bacteria</taxon>
        <taxon>Bacillati</taxon>
        <taxon>Actinomycetota</taxon>
        <taxon>Actinomycetes</taxon>
        <taxon>Micromonosporales</taxon>
        <taxon>Micromonosporaceae</taxon>
        <taxon>Rugosimonospora</taxon>
    </lineage>
</organism>
<reference evidence="3" key="1">
    <citation type="journal article" date="2019" name="Int. J. Syst. Evol. Microbiol.">
        <title>The Global Catalogue of Microorganisms (GCM) 10K type strain sequencing project: providing services to taxonomists for standard genome sequencing and annotation.</title>
        <authorList>
            <consortium name="The Broad Institute Genomics Platform"/>
            <consortium name="The Broad Institute Genome Sequencing Center for Infectious Disease"/>
            <person name="Wu L."/>
            <person name="Ma J."/>
        </authorList>
    </citation>
    <scope>NUCLEOTIDE SEQUENCE [LARGE SCALE GENOMIC DNA]</scope>
    <source>
        <strain evidence="3">JCM 18304</strain>
    </source>
</reference>